<name>A0A494XVP0_9BURK</name>
<dbReference type="PANTHER" id="PTHR43581:SF3">
    <property type="entry name" value="AAA+ ATPASE DOMAIN-CONTAINING PROTEIN"/>
    <property type="match status" value="1"/>
</dbReference>
<keyword evidence="3" id="KW-1185">Reference proteome</keyword>
<dbReference type="SUPFAM" id="SSF52540">
    <property type="entry name" value="P-loop containing nucleoside triphosphate hydrolases"/>
    <property type="match status" value="1"/>
</dbReference>
<dbReference type="InterPro" id="IPR003959">
    <property type="entry name" value="ATPase_AAA_core"/>
</dbReference>
<dbReference type="EMBL" id="RBZV01000001">
    <property type="protein sequence ID" value="RKP52129.1"/>
    <property type="molecule type" value="Genomic_DNA"/>
</dbReference>
<dbReference type="InterPro" id="IPR003593">
    <property type="entry name" value="AAA+_ATPase"/>
</dbReference>
<evidence type="ECO:0000313" key="2">
    <source>
        <dbReference type="EMBL" id="RKP52129.1"/>
    </source>
</evidence>
<gene>
    <name evidence="2" type="ORF">D7S89_00820</name>
</gene>
<evidence type="ECO:0000259" key="1">
    <source>
        <dbReference type="SMART" id="SM00382"/>
    </source>
</evidence>
<sequence>MESDAFVDGGMEQNMAPQDALFAKLQAHIEHSLHFGGGPRVTYLIGNNGVGKSRQLARIAAHYASQGDIAAIGCISNAVYDRFTLTSRGGLEYLGSRSSGNAVFHTAIDRLVSKIILKGMQRSKRAVRLLEETLEMDFMFSIDAPQEKGSKVPPLQRLVDRRKLKSGASIADFLSVSDRRTVVELLGRQVRFSSLKLDQVASLQKFMDLNPEVRVFVHRRNPARQTIDFGALSTGEQNRALTFAKVLSVAEEGALILIDEPEISLHLHWQMDFHRSLKGLLEGLKRIHVVVATHSPVIISEGAKHDSDDAAVIAIDHVDDGEGGERLIVTDRLFRDIASHERLVLDDFNTATYRTQEVDLKIAESVLEAVENPDRIADVIKRLQQICAKLGISEEDRHHVETAVRVVRKQALVLDTGAQS</sequence>
<organism evidence="2 3">
    <name type="scientific">Trinickia fusca</name>
    <dbReference type="NCBI Taxonomy" id="2419777"/>
    <lineage>
        <taxon>Bacteria</taxon>
        <taxon>Pseudomonadati</taxon>
        <taxon>Pseudomonadota</taxon>
        <taxon>Betaproteobacteria</taxon>
        <taxon>Burkholderiales</taxon>
        <taxon>Burkholderiaceae</taxon>
        <taxon>Trinickia</taxon>
    </lineage>
</organism>
<reference evidence="2 3" key="1">
    <citation type="submission" date="2018-10" db="EMBL/GenBank/DDBJ databases">
        <title>Paraburkholderia sp. 7MK8-2, isolated from soil.</title>
        <authorList>
            <person name="Gao Z.-H."/>
            <person name="Qiu L.-H."/>
        </authorList>
    </citation>
    <scope>NUCLEOTIDE SEQUENCE [LARGE SCALE GENOMIC DNA]</scope>
    <source>
        <strain evidence="2 3">7MK8-2</strain>
    </source>
</reference>
<dbReference type="InterPro" id="IPR027417">
    <property type="entry name" value="P-loop_NTPase"/>
</dbReference>
<dbReference type="Proteomes" id="UP000280434">
    <property type="component" value="Unassembled WGS sequence"/>
</dbReference>
<dbReference type="GO" id="GO:0016887">
    <property type="term" value="F:ATP hydrolysis activity"/>
    <property type="evidence" value="ECO:0007669"/>
    <property type="project" value="InterPro"/>
</dbReference>
<dbReference type="AlphaFoldDB" id="A0A494XVP0"/>
<dbReference type="OrthoDB" id="5468457at2"/>
<dbReference type="Gene3D" id="3.40.50.300">
    <property type="entry name" value="P-loop containing nucleotide triphosphate hydrolases"/>
    <property type="match status" value="1"/>
</dbReference>
<dbReference type="InterPro" id="IPR051396">
    <property type="entry name" value="Bact_Antivir_Def_Nuclease"/>
</dbReference>
<dbReference type="Pfam" id="PF13304">
    <property type="entry name" value="AAA_21"/>
    <property type="match status" value="1"/>
</dbReference>
<dbReference type="SMART" id="SM00382">
    <property type="entry name" value="AAA"/>
    <property type="match status" value="1"/>
</dbReference>
<feature type="domain" description="AAA+ ATPase" evidence="1">
    <location>
        <begin position="38"/>
        <end position="317"/>
    </location>
</feature>
<comment type="caution">
    <text evidence="2">The sequence shown here is derived from an EMBL/GenBank/DDBJ whole genome shotgun (WGS) entry which is preliminary data.</text>
</comment>
<dbReference type="PANTHER" id="PTHR43581">
    <property type="entry name" value="ATP/GTP PHOSPHATASE"/>
    <property type="match status" value="1"/>
</dbReference>
<proteinExistence type="predicted"/>
<evidence type="ECO:0000313" key="3">
    <source>
        <dbReference type="Proteomes" id="UP000280434"/>
    </source>
</evidence>
<dbReference type="GO" id="GO:0005524">
    <property type="term" value="F:ATP binding"/>
    <property type="evidence" value="ECO:0007669"/>
    <property type="project" value="InterPro"/>
</dbReference>
<accession>A0A494XVP0</accession>
<protein>
    <recommendedName>
        <fullName evidence="1">AAA+ ATPase domain-containing protein</fullName>
    </recommendedName>
</protein>